<dbReference type="EMBL" id="AKHW03001351">
    <property type="protein sequence ID" value="KYO42755.1"/>
    <property type="molecule type" value="Genomic_DNA"/>
</dbReference>
<protein>
    <recommendedName>
        <fullName evidence="3">Reverse transcriptase domain-containing protein</fullName>
    </recommendedName>
</protein>
<sequence length="120" mass="14049">MLTTVANFYQELYTEKLVDPEAMQLCLQSLTWALEEDEQQQLEEDWMLEELKKTLHSFKNGKIPGSDGLPKEFYLIFWDLVGLDLLELFQEHLQEGHLGAGMEWGLMTLLYKKGPRQELN</sequence>
<evidence type="ECO:0008006" key="3">
    <source>
        <dbReference type="Google" id="ProtNLM"/>
    </source>
</evidence>
<dbReference type="PANTHER" id="PTHR31635:SF196">
    <property type="entry name" value="REVERSE TRANSCRIPTASE DOMAIN-CONTAINING PROTEIN-RELATED"/>
    <property type="match status" value="1"/>
</dbReference>
<organism evidence="1 2">
    <name type="scientific">Alligator mississippiensis</name>
    <name type="common">American alligator</name>
    <dbReference type="NCBI Taxonomy" id="8496"/>
    <lineage>
        <taxon>Eukaryota</taxon>
        <taxon>Metazoa</taxon>
        <taxon>Chordata</taxon>
        <taxon>Craniata</taxon>
        <taxon>Vertebrata</taxon>
        <taxon>Euteleostomi</taxon>
        <taxon>Archelosauria</taxon>
        <taxon>Archosauria</taxon>
        <taxon>Crocodylia</taxon>
        <taxon>Alligatoridae</taxon>
        <taxon>Alligatorinae</taxon>
        <taxon>Alligator</taxon>
    </lineage>
</organism>
<dbReference type="AlphaFoldDB" id="A0A151P232"/>
<reference evidence="1 2" key="1">
    <citation type="journal article" date="2012" name="Genome Biol.">
        <title>Sequencing three crocodilian genomes to illuminate the evolution of archosaurs and amniotes.</title>
        <authorList>
            <person name="St John J.A."/>
            <person name="Braun E.L."/>
            <person name="Isberg S.R."/>
            <person name="Miles L.G."/>
            <person name="Chong A.Y."/>
            <person name="Gongora J."/>
            <person name="Dalzell P."/>
            <person name="Moran C."/>
            <person name="Bed'hom B."/>
            <person name="Abzhanov A."/>
            <person name="Burgess S.C."/>
            <person name="Cooksey A.M."/>
            <person name="Castoe T.A."/>
            <person name="Crawford N.G."/>
            <person name="Densmore L.D."/>
            <person name="Drew J.C."/>
            <person name="Edwards S.V."/>
            <person name="Faircloth B.C."/>
            <person name="Fujita M.K."/>
            <person name="Greenwold M.J."/>
            <person name="Hoffmann F.G."/>
            <person name="Howard J.M."/>
            <person name="Iguchi T."/>
            <person name="Janes D.E."/>
            <person name="Khan S.Y."/>
            <person name="Kohno S."/>
            <person name="de Koning A.J."/>
            <person name="Lance S.L."/>
            <person name="McCarthy F.M."/>
            <person name="McCormack J.E."/>
            <person name="Merchant M.E."/>
            <person name="Peterson D.G."/>
            <person name="Pollock D.D."/>
            <person name="Pourmand N."/>
            <person name="Raney B.J."/>
            <person name="Roessler K.A."/>
            <person name="Sanford J.R."/>
            <person name="Sawyer R.H."/>
            <person name="Schmidt C.J."/>
            <person name="Triplett E.W."/>
            <person name="Tuberville T.D."/>
            <person name="Venegas-Anaya M."/>
            <person name="Howard J.T."/>
            <person name="Jarvis E.D."/>
            <person name="Guillette L.J.Jr."/>
            <person name="Glenn T.C."/>
            <person name="Green R.E."/>
            <person name="Ray D.A."/>
        </authorList>
    </citation>
    <scope>NUCLEOTIDE SEQUENCE [LARGE SCALE GENOMIC DNA]</scope>
    <source>
        <strain evidence="1">KSC_2009_1</strain>
    </source>
</reference>
<comment type="caution">
    <text evidence="1">The sequence shown here is derived from an EMBL/GenBank/DDBJ whole genome shotgun (WGS) entry which is preliminary data.</text>
</comment>
<keyword evidence="2" id="KW-1185">Reference proteome</keyword>
<proteinExistence type="predicted"/>
<dbReference type="Proteomes" id="UP000050525">
    <property type="component" value="Unassembled WGS sequence"/>
</dbReference>
<name>A0A151P232_ALLMI</name>
<dbReference type="PANTHER" id="PTHR31635">
    <property type="entry name" value="REVERSE TRANSCRIPTASE DOMAIN-CONTAINING PROTEIN-RELATED"/>
    <property type="match status" value="1"/>
</dbReference>
<evidence type="ECO:0000313" key="1">
    <source>
        <dbReference type="EMBL" id="KYO42755.1"/>
    </source>
</evidence>
<evidence type="ECO:0000313" key="2">
    <source>
        <dbReference type="Proteomes" id="UP000050525"/>
    </source>
</evidence>
<accession>A0A151P232</accession>
<dbReference type="STRING" id="8496.A0A151P232"/>
<gene>
    <name evidence="1" type="ORF">Y1Q_0016151</name>
</gene>